<proteinExistence type="predicted"/>
<evidence type="ECO:0000313" key="4">
    <source>
        <dbReference type="Proteomes" id="UP000859505"/>
    </source>
</evidence>
<dbReference type="Proteomes" id="UP000859505">
    <property type="component" value="Unassembled WGS sequence"/>
</dbReference>
<dbReference type="Pfam" id="PF00534">
    <property type="entry name" value="Glycos_transf_1"/>
    <property type="match status" value="1"/>
</dbReference>
<sequence>MDIKMKKVIVFGAGGLFRVFLPFIKSRYQLAAISDNDTTRHGQFVDGVRIVSPSDIICLDFELVIVASMYFEEIKEKLISLGINNNAIVNIYDDLLIRESVANYLNEHDELLIAVNKIASLSLTKKRLIVMNSLGNGGAERALLNLCRRIEEKEKIFLIVIEGGGEYFDALSHILPVVEIFSSIENRLLSRCFFMHFSAKDICARLFGKNEYDIAIAYIEGLSTYLVSGLNSNDKVACVHANLFSHHISAPYYASLKAEYDAYANMDRLIFVSNSVKNGFNERIGLRGYESNVIGNIFDVEFITNNSNMENDSQILYPYIVAVGRLVEVKGFDKLIRAFTKFKKNGQEDLKLVIIGDGPLKSALDDLISTLGMKEHIILLGKKENPYPYIKSAQCLVSSSVSEGHPLSIGEAIILGTPIIATCCEGNVGLLAHGRYGYLCENDEDGLASALYSLSVIPMHHATLIFKSTDGQNSLSGKNESNQWNEMLSGER</sequence>
<evidence type="ECO:0000256" key="1">
    <source>
        <dbReference type="SAM" id="MobiDB-lite"/>
    </source>
</evidence>
<dbReference type="InterPro" id="IPR001296">
    <property type="entry name" value="Glyco_trans_1"/>
</dbReference>
<dbReference type="PANTHER" id="PTHR12526:SF630">
    <property type="entry name" value="GLYCOSYLTRANSFERASE"/>
    <property type="match status" value="1"/>
</dbReference>
<dbReference type="GO" id="GO:1901135">
    <property type="term" value="P:carbohydrate derivative metabolic process"/>
    <property type="evidence" value="ECO:0007669"/>
    <property type="project" value="UniProtKB-ARBA"/>
</dbReference>
<dbReference type="EMBL" id="DACTUL010000006">
    <property type="protein sequence ID" value="HAT6343448.1"/>
    <property type="molecule type" value="Genomic_DNA"/>
</dbReference>
<dbReference type="SUPFAM" id="SSF53756">
    <property type="entry name" value="UDP-Glycosyltransferase/glycogen phosphorylase"/>
    <property type="match status" value="1"/>
</dbReference>
<accession>A0AAD3YJI9</accession>
<reference evidence="3" key="2">
    <citation type="submission" date="2020-01" db="EMBL/GenBank/DDBJ databases">
        <authorList>
            <consortium name="NCBI Pathogen Detection Project"/>
        </authorList>
    </citation>
    <scope>NUCLEOTIDE SEQUENCE</scope>
    <source>
        <strain evidence="3">OLC2673_Aeromonas</strain>
    </source>
</reference>
<feature type="compositionally biased region" description="Polar residues" evidence="1">
    <location>
        <begin position="471"/>
        <end position="486"/>
    </location>
</feature>
<evidence type="ECO:0000259" key="2">
    <source>
        <dbReference type="Pfam" id="PF00534"/>
    </source>
</evidence>
<organism evidence="3 4">
    <name type="scientific">Aeromonas hydrophila</name>
    <dbReference type="NCBI Taxonomy" id="644"/>
    <lineage>
        <taxon>Bacteria</taxon>
        <taxon>Pseudomonadati</taxon>
        <taxon>Pseudomonadota</taxon>
        <taxon>Gammaproteobacteria</taxon>
        <taxon>Aeromonadales</taxon>
        <taxon>Aeromonadaceae</taxon>
        <taxon>Aeromonas</taxon>
    </lineage>
</organism>
<gene>
    <name evidence="3" type="ORF">JAJ28_001156</name>
</gene>
<dbReference type="Gene3D" id="3.40.50.2000">
    <property type="entry name" value="Glycogen Phosphorylase B"/>
    <property type="match status" value="2"/>
</dbReference>
<feature type="domain" description="Glycosyl transferase family 1" evidence="2">
    <location>
        <begin position="318"/>
        <end position="448"/>
    </location>
</feature>
<dbReference type="CDD" id="cd03811">
    <property type="entry name" value="GT4_GT28_WabH-like"/>
    <property type="match status" value="1"/>
</dbReference>
<evidence type="ECO:0000313" key="3">
    <source>
        <dbReference type="EMBL" id="HAT6343448.1"/>
    </source>
</evidence>
<protein>
    <submittedName>
        <fullName evidence="3">Glycosyltransferase</fullName>
    </submittedName>
</protein>
<dbReference type="PANTHER" id="PTHR12526">
    <property type="entry name" value="GLYCOSYLTRANSFERASE"/>
    <property type="match status" value="1"/>
</dbReference>
<dbReference type="Gene3D" id="3.40.50.720">
    <property type="entry name" value="NAD(P)-binding Rossmann-like Domain"/>
    <property type="match status" value="1"/>
</dbReference>
<feature type="region of interest" description="Disordered" evidence="1">
    <location>
        <begin position="471"/>
        <end position="492"/>
    </location>
</feature>
<name>A0AAD3YJI9_AERHY</name>
<dbReference type="GO" id="GO:0016757">
    <property type="term" value="F:glycosyltransferase activity"/>
    <property type="evidence" value="ECO:0007669"/>
    <property type="project" value="InterPro"/>
</dbReference>
<reference evidence="3" key="1">
    <citation type="journal article" date="2018" name="Genome Biol.">
        <title>SKESA: strategic k-mer extension for scrupulous assemblies.</title>
        <authorList>
            <person name="Souvorov A."/>
            <person name="Agarwala R."/>
            <person name="Lipman D.J."/>
        </authorList>
    </citation>
    <scope>NUCLEOTIDE SEQUENCE</scope>
    <source>
        <strain evidence="3">OLC2673_Aeromonas</strain>
    </source>
</reference>
<dbReference type="AlphaFoldDB" id="A0AAD3YJI9"/>
<comment type="caution">
    <text evidence="3">The sequence shown here is derived from an EMBL/GenBank/DDBJ whole genome shotgun (WGS) entry which is preliminary data.</text>
</comment>